<evidence type="ECO:0000256" key="3">
    <source>
        <dbReference type="ARBA" id="ARBA00012202"/>
    </source>
</evidence>
<evidence type="ECO:0000256" key="9">
    <source>
        <dbReference type="ARBA" id="ARBA00023136"/>
    </source>
</evidence>
<dbReference type="GO" id="GO:0004383">
    <property type="term" value="F:guanylate cyclase activity"/>
    <property type="evidence" value="ECO:0007669"/>
    <property type="project" value="UniProtKB-EC"/>
</dbReference>
<keyword evidence="8" id="KW-0342">GTP-binding</keyword>
<evidence type="ECO:0000313" key="17">
    <source>
        <dbReference type="EMBL" id="KAJ8923609.1"/>
    </source>
</evidence>
<dbReference type="GO" id="GO:0005886">
    <property type="term" value="C:plasma membrane"/>
    <property type="evidence" value="ECO:0007669"/>
    <property type="project" value="TreeGrafter"/>
</dbReference>
<keyword evidence="7 14" id="KW-1133">Transmembrane helix</keyword>
<dbReference type="InterPro" id="IPR001170">
    <property type="entry name" value="ANPR/GUC"/>
</dbReference>
<keyword evidence="5 15" id="KW-0732">Signal</keyword>
<keyword evidence="10" id="KW-0675">Receptor</keyword>
<keyword evidence="4 14" id="KW-0812">Transmembrane</keyword>
<feature type="domain" description="Protein kinase" evidence="16">
    <location>
        <begin position="542"/>
        <end position="764"/>
    </location>
</feature>
<dbReference type="GO" id="GO:0005525">
    <property type="term" value="F:GTP binding"/>
    <property type="evidence" value="ECO:0007669"/>
    <property type="project" value="UniProtKB-KW"/>
</dbReference>
<dbReference type="InterPro" id="IPR028082">
    <property type="entry name" value="Peripla_BP_I"/>
</dbReference>
<evidence type="ECO:0000259" key="16">
    <source>
        <dbReference type="PROSITE" id="PS50011"/>
    </source>
</evidence>
<evidence type="ECO:0000256" key="12">
    <source>
        <dbReference type="ARBA" id="ARBA00023239"/>
    </source>
</evidence>
<dbReference type="PROSITE" id="PS50011">
    <property type="entry name" value="PROTEIN_KINASE_DOM"/>
    <property type="match status" value="1"/>
</dbReference>
<dbReference type="GO" id="GO:0004016">
    <property type="term" value="F:adenylate cyclase activity"/>
    <property type="evidence" value="ECO:0007669"/>
    <property type="project" value="TreeGrafter"/>
</dbReference>
<evidence type="ECO:0000256" key="2">
    <source>
        <dbReference type="ARBA" id="ARBA00004479"/>
    </source>
</evidence>
<evidence type="ECO:0000256" key="6">
    <source>
        <dbReference type="ARBA" id="ARBA00022741"/>
    </source>
</evidence>
<evidence type="ECO:0000313" key="18">
    <source>
        <dbReference type="Proteomes" id="UP001159042"/>
    </source>
</evidence>
<comment type="caution">
    <text evidence="17">The sequence shown here is derived from an EMBL/GenBank/DDBJ whole genome shotgun (WGS) entry which is preliminary data.</text>
</comment>
<proteinExistence type="predicted"/>
<evidence type="ECO:0000256" key="14">
    <source>
        <dbReference type="SAM" id="Phobius"/>
    </source>
</evidence>
<organism evidence="17 18">
    <name type="scientific">Exocentrus adspersus</name>
    <dbReference type="NCBI Taxonomy" id="1586481"/>
    <lineage>
        <taxon>Eukaryota</taxon>
        <taxon>Metazoa</taxon>
        <taxon>Ecdysozoa</taxon>
        <taxon>Arthropoda</taxon>
        <taxon>Hexapoda</taxon>
        <taxon>Insecta</taxon>
        <taxon>Pterygota</taxon>
        <taxon>Neoptera</taxon>
        <taxon>Endopterygota</taxon>
        <taxon>Coleoptera</taxon>
        <taxon>Polyphaga</taxon>
        <taxon>Cucujiformia</taxon>
        <taxon>Chrysomeloidea</taxon>
        <taxon>Cerambycidae</taxon>
        <taxon>Lamiinae</taxon>
        <taxon>Acanthocinini</taxon>
        <taxon>Exocentrus</taxon>
    </lineage>
</organism>
<dbReference type="SUPFAM" id="SSF53822">
    <property type="entry name" value="Periplasmic binding protein-like I"/>
    <property type="match status" value="1"/>
</dbReference>
<dbReference type="GO" id="GO:0007168">
    <property type="term" value="P:receptor guanylyl cyclase signaling pathway"/>
    <property type="evidence" value="ECO:0007669"/>
    <property type="project" value="TreeGrafter"/>
</dbReference>
<dbReference type="PANTHER" id="PTHR11920">
    <property type="entry name" value="GUANYLYL CYCLASE"/>
    <property type="match status" value="1"/>
</dbReference>
<evidence type="ECO:0000256" key="8">
    <source>
        <dbReference type="ARBA" id="ARBA00023134"/>
    </source>
</evidence>
<sequence>MFLLIFLLLFGNCLALEFNNSILLTPPWGLEGSCSPLPKTCGAHNNERPCYTCNSTGDCTVYVAVVLPQSDFFIVNVERAKQILRDAENRSRALQLLSSNIHINYQYYDDGCSQDMVSGAIVKALTANDGCLNVMFGPICEYALATAGRMAKYLANDGTPLITPTAFSLDFTNKKTDYSDEMYLLINAGSVDFRSYSEFLHLLMDRYGWRKLVLMYEKGQQMEVGGPDTCYLFMKSLIYEIQFIPNLDYVDGDINLLDMNYSVFLQEKVGVKYGIILTCANQQNIREIVIEAAKLNMIDRGEYTFLNFELYNNATKPSSPWYHENDTRENNDLARRGYQSVYTFMPLRETNFDDIDDQTQRGSIFLDGLYDGMMMYVQALNQSLKRDETGQFLPNQTLNGCQVAYQMMGRTFVGMSGEKVVMNCNGQRTAQYALLNVNSTGHFRIVGIYSTSDKTVSNWTIKWPFGEPSDTPKCGFDMSKCPTYDKVKILLICLIFVILLGMTIVGFILYKQFKLRSEIEAKAWKVNYNDILFLPAKARSSFQSTASIRTDIDGFSIAGDKQLYATIGFYKSIRVAVKFLQDVKIDLSRQELYELKVMKDLSNDNLVKFYGACLDIPNCILTEYCPKGSLQDILENEQVKLDWTFRMSLIMDLVRGMHYLHRSPIKSHGALKSSNCLVDSRFVLKIADFGLNFLRVYTTEDLFNIESHSYWERQLWTAPELLNANPFPPGGTQKGDVYSFGIIMHEIIMRQGVFYLGDQYMEPK</sequence>
<evidence type="ECO:0000256" key="1">
    <source>
        <dbReference type="ARBA" id="ARBA00001436"/>
    </source>
</evidence>
<dbReference type="SUPFAM" id="SSF56112">
    <property type="entry name" value="Protein kinase-like (PK-like)"/>
    <property type="match status" value="1"/>
</dbReference>
<name>A0AAV8WAX1_9CUCU</name>
<dbReference type="InterPro" id="IPR000719">
    <property type="entry name" value="Prot_kinase_dom"/>
</dbReference>
<evidence type="ECO:0000256" key="15">
    <source>
        <dbReference type="SAM" id="SignalP"/>
    </source>
</evidence>
<dbReference type="PANTHER" id="PTHR11920:SF494">
    <property type="entry name" value="ATRIAL NATRIURETIC PEPTIDE RECEPTOR 2"/>
    <property type="match status" value="1"/>
</dbReference>
<evidence type="ECO:0000256" key="4">
    <source>
        <dbReference type="ARBA" id="ARBA00022692"/>
    </source>
</evidence>
<keyword evidence="11" id="KW-0325">Glycoprotein</keyword>
<keyword evidence="12" id="KW-0456">Lyase</keyword>
<evidence type="ECO:0000256" key="10">
    <source>
        <dbReference type="ARBA" id="ARBA00023170"/>
    </source>
</evidence>
<dbReference type="InterPro" id="IPR050401">
    <property type="entry name" value="Cyclic_nucleotide_synthase"/>
</dbReference>
<comment type="catalytic activity">
    <reaction evidence="1">
        <text>GTP = 3',5'-cyclic GMP + diphosphate</text>
        <dbReference type="Rhea" id="RHEA:13665"/>
        <dbReference type="ChEBI" id="CHEBI:33019"/>
        <dbReference type="ChEBI" id="CHEBI:37565"/>
        <dbReference type="ChEBI" id="CHEBI:57746"/>
        <dbReference type="EC" id="4.6.1.2"/>
    </reaction>
</comment>
<feature type="non-terminal residue" evidence="17">
    <location>
        <position position="764"/>
    </location>
</feature>
<dbReference type="Gene3D" id="1.10.510.10">
    <property type="entry name" value="Transferase(Phosphotransferase) domain 1"/>
    <property type="match status" value="1"/>
</dbReference>
<dbReference type="EMBL" id="JANEYG010000004">
    <property type="protein sequence ID" value="KAJ8923609.1"/>
    <property type="molecule type" value="Genomic_DNA"/>
</dbReference>
<gene>
    <name evidence="17" type="ORF">NQ315_010188</name>
</gene>
<evidence type="ECO:0000256" key="13">
    <source>
        <dbReference type="ARBA" id="ARBA00023293"/>
    </source>
</evidence>
<dbReference type="GO" id="GO:0001653">
    <property type="term" value="F:peptide receptor activity"/>
    <property type="evidence" value="ECO:0007669"/>
    <property type="project" value="TreeGrafter"/>
</dbReference>
<feature type="signal peptide" evidence="15">
    <location>
        <begin position="1"/>
        <end position="15"/>
    </location>
</feature>
<dbReference type="Proteomes" id="UP001159042">
    <property type="component" value="Unassembled WGS sequence"/>
</dbReference>
<dbReference type="GO" id="GO:0005524">
    <property type="term" value="F:ATP binding"/>
    <property type="evidence" value="ECO:0007669"/>
    <property type="project" value="InterPro"/>
</dbReference>
<feature type="chain" id="PRO_5043485368" description="guanylate cyclase" evidence="15">
    <location>
        <begin position="16"/>
        <end position="764"/>
    </location>
</feature>
<dbReference type="GO" id="GO:0004672">
    <property type="term" value="F:protein kinase activity"/>
    <property type="evidence" value="ECO:0007669"/>
    <property type="project" value="InterPro"/>
</dbReference>
<feature type="transmembrane region" description="Helical" evidence="14">
    <location>
        <begin position="489"/>
        <end position="510"/>
    </location>
</feature>
<evidence type="ECO:0000256" key="11">
    <source>
        <dbReference type="ARBA" id="ARBA00023180"/>
    </source>
</evidence>
<accession>A0AAV8WAX1</accession>
<protein>
    <recommendedName>
        <fullName evidence="3">guanylate cyclase</fullName>
        <ecNumber evidence="3">4.6.1.2</ecNumber>
    </recommendedName>
</protein>
<dbReference type="AlphaFoldDB" id="A0AAV8WAX1"/>
<comment type="subcellular location">
    <subcellularLocation>
        <location evidence="2">Membrane</location>
        <topology evidence="2">Single-pass type I membrane protein</topology>
    </subcellularLocation>
</comment>
<dbReference type="EC" id="4.6.1.2" evidence="3"/>
<keyword evidence="18" id="KW-1185">Reference proteome</keyword>
<dbReference type="InterPro" id="IPR001245">
    <property type="entry name" value="Ser-Thr/Tyr_kinase_cat_dom"/>
</dbReference>
<dbReference type="Gene3D" id="3.40.50.2300">
    <property type="match status" value="2"/>
</dbReference>
<dbReference type="InterPro" id="IPR011009">
    <property type="entry name" value="Kinase-like_dom_sf"/>
</dbReference>
<dbReference type="Pfam" id="PF07714">
    <property type="entry name" value="PK_Tyr_Ser-Thr"/>
    <property type="match status" value="1"/>
</dbReference>
<evidence type="ECO:0000256" key="5">
    <source>
        <dbReference type="ARBA" id="ARBA00022729"/>
    </source>
</evidence>
<keyword evidence="6" id="KW-0547">Nucleotide-binding</keyword>
<dbReference type="Pfam" id="PF01094">
    <property type="entry name" value="ANF_receptor"/>
    <property type="match status" value="1"/>
</dbReference>
<reference evidence="17 18" key="1">
    <citation type="journal article" date="2023" name="Insect Mol. Biol.">
        <title>Genome sequencing provides insights into the evolution of gene families encoding plant cell wall-degrading enzymes in longhorned beetles.</title>
        <authorList>
            <person name="Shin N.R."/>
            <person name="Okamura Y."/>
            <person name="Kirsch R."/>
            <person name="Pauchet Y."/>
        </authorList>
    </citation>
    <scope>NUCLEOTIDE SEQUENCE [LARGE SCALE GENOMIC DNA]</scope>
    <source>
        <strain evidence="17">EAD_L_NR</strain>
    </source>
</reference>
<dbReference type="InterPro" id="IPR001828">
    <property type="entry name" value="ANF_lig-bd_rcpt"/>
</dbReference>
<dbReference type="PRINTS" id="PR00255">
    <property type="entry name" value="NATPEPTIDER"/>
</dbReference>
<evidence type="ECO:0000256" key="7">
    <source>
        <dbReference type="ARBA" id="ARBA00022989"/>
    </source>
</evidence>
<keyword evidence="13" id="KW-0141">cGMP biosynthesis</keyword>
<keyword evidence="9 14" id="KW-0472">Membrane</keyword>